<reference evidence="1 2" key="1">
    <citation type="submission" date="2015-04" db="EMBL/GenBank/DDBJ databases">
        <authorList>
            <person name="Syromyatnikov M.Y."/>
            <person name="Popov V.N."/>
        </authorList>
    </citation>
    <scope>NUCLEOTIDE SEQUENCE [LARGE SCALE GENOMIC DNA]</scope>
</reference>
<proteinExistence type="predicted"/>
<name>A0A1J1IDI1_9DIPT</name>
<evidence type="ECO:0000313" key="2">
    <source>
        <dbReference type="Proteomes" id="UP000183832"/>
    </source>
</evidence>
<evidence type="ECO:0000313" key="1">
    <source>
        <dbReference type="EMBL" id="CRK98272.1"/>
    </source>
</evidence>
<keyword evidence="2" id="KW-1185">Reference proteome</keyword>
<dbReference type="EMBL" id="CVRI01000047">
    <property type="protein sequence ID" value="CRK98272.1"/>
    <property type="molecule type" value="Genomic_DNA"/>
</dbReference>
<organism evidence="1 2">
    <name type="scientific">Clunio marinus</name>
    <dbReference type="NCBI Taxonomy" id="568069"/>
    <lineage>
        <taxon>Eukaryota</taxon>
        <taxon>Metazoa</taxon>
        <taxon>Ecdysozoa</taxon>
        <taxon>Arthropoda</taxon>
        <taxon>Hexapoda</taxon>
        <taxon>Insecta</taxon>
        <taxon>Pterygota</taxon>
        <taxon>Neoptera</taxon>
        <taxon>Endopterygota</taxon>
        <taxon>Diptera</taxon>
        <taxon>Nematocera</taxon>
        <taxon>Chironomoidea</taxon>
        <taxon>Chironomidae</taxon>
        <taxon>Clunio</taxon>
    </lineage>
</organism>
<sequence length="73" mass="8393">MSSPMGNQALFSKQIPAVHCLFNSNIDFVVKVLQKTFLFFLHTSQTFKHVNSFKQRFKGSLNFKVQIPCLNTL</sequence>
<gene>
    <name evidence="1" type="ORF">CLUMA_CG011634</name>
</gene>
<dbReference type="AlphaFoldDB" id="A0A1J1IDI1"/>
<accession>A0A1J1IDI1</accession>
<dbReference type="Proteomes" id="UP000183832">
    <property type="component" value="Unassembled WGS sequence"/>
</dbReference>
<protein>
    <submittedName>
        <fullName evidence="1">CLUMA_CG011634, isoform A</fullName>
    </submittedName>
</protein>